<feature type="transmembrane region" description="Helical" evidence="1">
    <location>
        <begin position="32"/>
        <end position="50"/>
    </location>
</feature>
<feature type="transmembrane region" description="Helical" evidence="1">
    <location>
        <begin position="467"/>
        <end position="487"/>
    </location>
</feature>
<dbReference type="OrthoDB" id="7811952at2"/>
<dbReference type="InterPro" id="IPR045723">
    <property type="entry name" value="DUF6077"/>
</dbReference>
<feature type="transmembrane region" description="Helical" evidence="1">
    <location>
        <begin position="435"/>
        <end position="455"/>
    </location>
</feature>
<name>A0A1Y5U042_9RHOB</name>
<dbReference type="RefSeq" id="WP_085881201.1">
    <property type="nucleotide sequence ID" value="NZ_FWFZ01000064.1"/>
</dbReference>
<feature type="transmembrane region" description="Helical" evidence="1">
    <location>
        <begin position="364"/>
        <end position="383"/>
    </location>
</feature>
<feature type="transmembrane region" description="Helical" evidence="1">
    <location>
        <begin position="110"/>
        <end position="126"/>
    </location>
</feature>
<reference evidence="2 3" key="1">
    <citation type="submission" date="2017-03" db="EMBL/GenBank/DDBJ databases">
        <authorList>
            <person name="Afonso C.L."/>
            <person name="Miller P.J."/>
            <person name="Scott M.A."/>
            <person name="Spackman E."/>
            <person name="Goraichik I."/>
            <person name="Dimitrov K.M."/>
            <person name="Suarez D.L."/>
            <person name="Swayne D.E."/>
        </authorList>
    </citation>
    <scope>NUCLEOTIDE SEQUENCE [LARGE SCALE GENOMIC DNA]</scope>
    <source>
        <strain evidence="2 3">CECT 7023</strain>
    </source>
</reference>
<organism evidence="2 3">
    <name type="scientific">Roseisalinus antarcticus</name>
    <dbReference type="NCBI Taxonomy" id="254357"/>
    <lineage>
        <taxon>Bacteria</taxon>
        <taxon>Pseudomonadati</taxon>
        <taxon>Pseudomonadota</taxon>
        <taxon>Alphaproteobacteria</taxon>
        <taxon>Rhodobacterales</taxon>
        <taxon>Roseobacteraceae</taxon>
        <taxon>Roseisalinus</taxon>
    </lineage>
</organism>
<evidence type="ECO:0000256" key="1">
    <source>
        <dbReference type="SAM" id="Phobius"/>
    </source>
</evidence>
<feature type="transmembrane region" description="Helical" evidence="1">
    <location>
        <begin position="340"/>
        <end position="357"/>
    </location>
</feature>
<proteinExistence type="predicted"/>
<dbReference type="Pfam" id="PF19554">
    <property type="entry name" value="DUF6077"/>
    <property type="match status" value="1"/>
</dbReference>
<feature type="transmembrane region" description="Helical" evidence="1">
    <location>
        <begin position="494"/>
        <end position="512"/>
    </location>
</feature>
<accession>A0A1Y5U042</accession>
<evidence type="ECO:0000313" key="3">
    <source>
        <dbReference type="Proteomes" id="UP000193900"/>
    </source>
</evidence>
<feature type="transmembrane region" description="Helical" evidence="1">
    <location>
        <begin position="147"/>
        <end position="165"/>
    </location>
</feature>
<dbReference type="EMBL" id="FWFZ01000064">
    <property type="protein sequence ID" value="SLN77838.1"/>
    <property type="molecule type" value="Genomic_DNA"/>
</dbReference>
<feature type="transmembrane region" description="Helical" evidence="1">
    <location>
        <begin position="318"/>
        <end position="334"/>
    </location>
</feature>
<evidence type="ECO:0000313" key="2">
    <source>
        <dbReference type="EMBL" id="SLN77838.1"/>
    </source>
</evidence>
<feature type="transmembrane region" description="Helical" evidence="1">
    <location>
        <begin position="403"/>
        <end position="428"/>
    </location>
</feature>
<feature type="transmembrane region" description="Helical" evidence="1">
    <location>
        <begin position="226"/>
        <end position="249"/>
    </location>
</feature>
<gene>
    <name evidence="2" type="ORF">ROA7023_04531</name>
</gene>
<keyword evidence="1" id="KW-0812">Transmembrane</keyword>
<evidence type="ECO:0008006" key="4">
    <source>
        <dbReference type="Google" id="ProtNLM"/>
    </source>
</evidence>
<feature type="transmembrane region" description="Helical" evidence="1">
    <location>
        <begin position="295"/>
        <end position="313"/>
    </location>
</feature>
<keyword evidence="3" id="KW-1185">Reference proteome</keyword>
<keyword evidence="1" id="KW-0472">Membrane</keyword>
<feature type="transmembrane region" description="Helical" evidence="1">
    <location>
        <begin position="7"/>
        <end position="26"/>
    </location>
</feature>
<feature type="transmembrane region" description="Helical" evidence="1">
    <location>
        <begin position="83"/>
        <end position="104"/>
    </location>
</feature>
<feature type="transmembrane region" description="Helical" evidence="1">
    <location>
        <begin position="256"/>
        <end position="275"/>
    </location>
</feature>
<keyword evidence="1" id="KW-1133">Transmembrane helix</keyword>
<protein>
    <recommendedName>
        <fullName evidence="4">Glycosyltransferase RgtA/B/C/D-like domain-containing protein</fullName>
    </recommendedName>
</protein>
<dbReference type="Proteomes" id="UP000193900">
    <property type="component" value="Unassembled WGS sequence"/>
</dbReference>
<sequence>MISTRVFFSGFLFLLAWTIGVHLVTFQALSFGTLYLVAGVALIAGVLGALKAGPIVDIFTTNALAVQGLTWAPPPAAADRNRFLALLAAGAVVFLVTAGLQYKFSRAEPFWIACLGVTAFALWYSRRSGAYAPLVLTHEDAEPGSRRLDLAFAATAASVLLFYFLTSVPDADDSLFLNLAVGAKELRDAVYTEDTMLGIAGLDFIKSTYRLESYQLLTALISDATGLPVILVAHAVVPGFVCVWAASVLTLLHGALFPRFFGWTLGFHLALLVAMDGALQSFGYHAIPRFFQGKGPYVTVMVPLLAVLTVSAMKTGSWRALSLLVGAVVISIGFTANAVYAAPLAVALVGAAWLVVGNKQRWRAFRLPLVILYPAFLALNLLINDPPGPSEHTAAGTIGGMLWGIFGSPQVMVLGMAVVFAALAAPILCKRFWPISVYLALALILVLNPLLLPLYAEHVTGYINHRLFWAVPIPFLIAAMLGLFWAVGRMPVRIAVLTVLMAGVLGPGSILYKAELGFSALKVPYAQFRIAQRISGTDIGLLLAPESVSAWVTVLEDRPPVVEGRWLYIPQREDDNFRNELDQRASIYVFLNRDPNVFTSDSEFISMISRVGVQAIMLDLTNEQHDGLRPALIEAGYEIAWQDGQYALLLR</sequence>
<dbReference type="AlphaFoldDB" id="A0A1Y5U042"/>